<evidence type="ECO:0000256" key="1">
    <source>
        <dbReference type="ARBA" id="ARBA00001113"/>
    </source>
</evidence>
<dbReference type="NCBIfam" id="TIGR02364">
    <property type="entry name" value="dha_pts"/>
    <property type="match status" value="1"/>
</dbReference>
<proteinExistence type="predicted"/>
<feature type="domain" description="PTS EIIA type-4" evidence="6">
    <location>
        <begin position="1"/>
        <end position="132"/>
    </location>
</feature>
<dbReference type="Gene3D" id="3.40.50.510">
    <property type="entry name" value="Phosphotransferase system, mannose-type IIA component"/>
    <property type="match status" value="1"/>
</dbReference>
<dbReference type="InterPro" id="IPR036662">
    <property type="entry name" value="PTS_EIIA_man-typ_sf"/>
</dbReference>
<protein>
    <recommendedName>
        <fullName evidence="3">phosphoenolpyruvate--glycerone phosphotransferase</fullName>
        <ecNumber evidence="3">2.7.1.121</ecNumber>
    </recommendedName>
</protein>
<organism evidence="7 8">
    <name type="scientific">Caldanaerobius fijiensis DSM 17918</name>
    <dbReference type="NCBI Taxonomy" id="1121256"/>
    <lineage>
        <taxon>Bacteria</taxon>
        <taxon>Bacillati</taxon>
        <taxon>Bacillota</taxon>
        <taxon>Clostridia</taxon>
        <taxon>Thermoanaerobacterales</taxon>
        <taxon>Thermoanaerobacteraceae</taxon>
        <taxon>Caldanaerobius</taxon>
    </lineage>
</organism>
<evidence type="ECO:0000259" key="6">
    <source>
        <dbReference type="PROSITE" id="PS51096"/>
    </source>
</evidence>
<dbReference type="InterPro" id="IPR039643">
    <property type="entry name" value="DhaM"/>
</dbReference>
<evidence type="ECO:0000313" key="7">
    <source>
        <dbReference type="EMBL" id="SHF27079.1"/>
    </source>
</evidence>
<dbReference type="Pfam" id="PF03610">
    <property type="entry name" value="EIIA-man"/>
    <property type="match status" value="1"/>
</dbReference>
<dbReference type="OrthoDB" id="7065393at2"/>
<dbReference type="PANTHER" id="PTHR38594">
    <property type="entry name" value="PEP-DEPENDENT DIHYDROXYACETONE KINASE, PHOSPHORYL DONOR SUBUNIT DHAM"/>
    <property type="match status" value="1"/>
</dbReference>
<evidence type="ECO:0000256" key="4">
    <source>
        <dbReference type="ARBA" id="ARBA00022679"/>
    </source>
</evidence>
<dbReference type="SUPFAM" id="SSF53062">
    <property type="entry name" value="PTS system fructose IIA component-like"/>
    <property type="match status" value="1"/>
</dbReference>
<accession>A0A1M5A9Y2</accession>
<dbReference type="PROSITE" id="PS51096">
    <property type="entry name" value="PTS_EIIA_TYPE_4"/>
    <property type="match status" value="1"/>
</dbReference>
<dbReference type="InterPro" id="IPR012844">
    <property type="entry name" value="DhaM_N"/>
</dbReference>
<dbReference type="GO" id="GO:0009401">
    <property type="term" value="P:phosphoenolpyruvate-dependent sugar phosphotransferase system"/>
    <property type="evidence" value="ECO:0007669"/>
    <property type="project" value="InterPro"/>
</dbReference>
<dbReference type="AlphaFoldDB" id="A0A1M5A9Y2"/>
<name>A0A1M5A9Y2_9THEO</name>
<gene>
    <name evidence="7" type="ORF">SAMN02746089_01600</name>
</gene>
<dbReference type="PANTHER" id="PTHR38594:SF1">
    <property type="entry name" value="PEP-DEPENDENT DIHYDROXYACETONE KINASE, PHOSPHORYL DONOR SUBUNIT DHAM"/>
    <property type="match status" value="1"/>
</dbReference>
<dbReference type="EMBL" id="FQVH01000016">
    <property type="protein sequence ID" value="SHF27079.1"/>
    <property type="molecule type" value="Genomic_DNA"/>
</dbReference>
<keyword evidence="4" id="KW-0808">Transferase</keyword>
<dbReference type="GO" id="GO:0019563">
    <property type="term" value="P:glycerol catabolic process"/>
    <property type="evidence" value="ECO:0007669"/>
    <property type="project" value="InterPro"/>
</dbReference>
<evidence type="ECO:0000313" key="8">
    <source>
        <dbReference type="Proteomes" id="UP000184088"/>
    </source>
</evidence>
<dbReference type="InterPro" id="IPR004701">
    <property type="entry name" value="PTS_EIIA_man-typ"/>
</dbReference>
<dbReference type="RefSeq" id="WP_073343719.1">
    <property type="nucleotide sequence ID" value="NZ_FQVH01000016.1"/>
</dbReference>
<dbReference type="Proteomes" id="UP000184088">
    <property type="component" value="Unassembled WGS sequence"/>
</dbReference>
<sequence length="132" mass="14089">MVNIVLVSHSKKMAEGLQDLLYDMVKDSVRVVAVGGLEGDSLGTDAGRILNAIEEVYTDDGVVVITDLGSAVVSAQMAINMIEDEKKRNNVRIADCPFLEGAVAAVLEASIRGKIEDVLNAAQQARDYGKIV</sequence>
<comment type="function">
    <text evidence="2">Component of the dihydroxyacetone kinase complex, which is responsible for the phosphoenolpyruvate (PEP)-dependent phosphorylation of dihydroxyacetone. DhaM serves as the phosphoryl donor. Is phosphorylated by phosphoenolpyruvate in an EI- and HPr-dependent reaction, and a phosphorelay system on histidine residues finally leads to phosphoryl transfer to DhaL and dihydroxyacetone.</text>
</comment>
<dbReference type="GO" id="GO:0016020">
    <property type="term" value="C:membrane"/>
    <property type="evidence" value="ECO:0007669"/>
    <property type="project" value="InterPro"/>
</dbReference>
<keyword evidence="8" id="KW-1185">Reference proteome</keyword>
<dbReference type="EC" id="2.7.1.121" evidence="3"/>
<comment type="subunit">
    <text evidence="5">Homodimer. The dihydroxyacetone kinase complex is composed of a homodimer of DhaM, a homodimer of DhaK and the subunit DhaL.</text>
</comment>
<evidence type="ECO:0000256" key="2">
    <source>
        <dbReference type="ARBA" id="ARBA00002788"/>
    </source>
</evidence>
<keyword evidence="7" id="KW-0418">Kinase</keyword>
<reference evidence="7 8" key="1">
    <citation type="submission" date="2016-11" db="EMBL/GenBank/DDBJ databases">
        <authorList>
            <person name="Jaros S."/>
            <person name="Januszkiewicz K."/>
            <person name="Wedrychowicz H."/>
        </authorList>
    </citation>
    <scope>NUCLEOTIDE SEQUENCE [LARGE SCALE GENOMIC DNA]</scope>
    <source>
        <strain evidence="7 8">DSM 17918</strain>
    </source>
</reference>
<dbReference type="STRING" id="1121256.SAMN02746089_01600"/>
<dbReference type="GO" id="GO:0047324">
    <property type="term" value="F:phosphoenolpyruvate-glycerone phosphotransferase activity"/>
    <property type="evidence" value="ECO:0007669"/>
    <property type="project" value="UniProtKB-EC"/>
</dbReference>
<evidence type="ECO:0000256" key="3">
    <source>
        <dbReference type="ARBA" id="ARBA00012095"/>
    </source>
</evidence>
<evidence type="ECO:0000256" key="5">
    <source>
        <dbReference type="ARBA" id="ARBA00046577"/>
    </source>
</evidence>
<comment type="catalytic activity">
    <reaction evidence="1">
        <text>dihydroxyacetone + phosphoenolpyruvate = dihydroxyacetone phosphate + pyruvate</text>
        <dbReference type="Rhea" id="RHEA:18381"/>
        <dbReference type="ChEBI" id="CHEBI:15361"/>
        <dbReference type="ChEBI" id="CHEBI:16016"/>
        <dbReference type="ChEBI" id="CHEBI:57642"/>
        <dbReference type="ChEBI" id="CHEBI:58702"/>
        <dbReference type="EC" id="2.7.1.121"/>
    </reaction>
</comment>